<organism evidence="1 2">
    <name type="scientific">Candidatus Methylobacter titanis</name>
    <dbReference type="NCBI Taxonomy" id="3053457"/>
    <lineage>
        <taxon>Bacteria</taxon>
        <taxon>Pseudomonadati</taxon>
        <taxon>Pseudomonadota</taxon>
        <taxon>Gammaproteobacteria</taxon>
        <taxon>Methylococcales</taxon>
        <taxon>Methylococcaceae</taxon>
        <taxon>Methylobacter</taxon>
    </lineage>
</organism>
<comment type="caution">
    <text evidence="1">The sequence shown here is derived from an EMBL/GenBank/DDBJ whole genome shotgun (WGS) entry which is preliminary data.</text>
</comment>
<keyword evidence="2" id="KW-1185">Reference proteome</keyword>
<evidence type="ECO:0000313" key="1">
    <source>
        <dbReference type="EMBL" id="MDI1230789.1"/>
    </source>
</evidence>
<gene>
    <name evidence="1" type="ORF">PSU93_06550</name>
</gene>
<dbReference type="AlphaFoldDB" id="A0AA43Q317"/>
<dbReference type="EMBL" id="JAQSDF010000014">
    <property type="protein sequence ID" value="MDI1230789.1"/>
    <property type="molecule type" value="Genomic_DNA"/>
</dbReference>
<evidence type="ECO:0000313" key="2">
    <source>
        <dbReference type="Proteomes" id="UP001160519"/>
    </source>
</evidence>
<sequence>MPQQSKLIHSRDEWRDKAIRRGDENREHRKVRKRYRDSIAQLKAHNRALQQIIAAKKNS</sequence>
<reference evidence="1" key="1">
    <citation type="submission" date="2023-01" db="EMBL/GenBank/DDBJ databases">
        <title>Biogeochemical cycle of methane in antarctic sediments.</title>
        <authorList>
            <person name="Roldan D.M."/>
            <person name="Menes R.J."/>
        </authorList>
    </citation>
    <scope>NUCLEOTIDE SEQUENCE [LARGE SCALE GENOMIC DNA]</scope>
    <source>
        <strain evidence="1">K-2018 MAG008</strain>
    </source>
</reference>
<name>A0AA43Q317_9GAMM</name>
<dbReference type="Proteomes" id="UP001160519">
    <property type="component" value="Unassembled WGS sequence"/>
</dbReference>
<accession>A0AA43Q317</accession>
<protein>
    <submittedName>
        <fullName evidence="1">Uncharacterized protein</fullName>
    </submittedName>
</protein>
<proteinExistence type="predicted"/>